<dbReference type="InterPro" id="IPR052940">
    <property type="entry name" value="Carb_Esterase_6"/>
</dbReference>
<reference evidence="4 5" key="1">
    <citation type="submission" date="2021-06" db="EMBL/GenBank/DDBJ databases">
        <title>Complete genome of Haloferula helveola possessing various polysaccharide degrading enzymes.</title>
        <authorList>
            <person name="Takami H."/>
            <person name="Huang C."/>
            <person name="Hamasaki K."/>
        </authorList>
    </citation>
    <scope>NUCLEOTIDE SEQUENCE [LARGE SCALE GENOMIC DNA]</scope>
    <source>
        <strain evidence="4 5">CN-1</strain>
    </source>
</reference>
<keyword evidence="5" id="KW-1185">Reference proteome</keyword>
<dbReference type="PANTHER" id="PTHR31988:SF19">
    <property type="entry name" value="9-O-ACETYL-N-ACETYLNEURAMINIC ACID DEACETYLASE-RELATED"/>
    <property type="match status" value="1"/>
</dbReference>
<dbReference type="RefSeq" id="WP_338690279.1">
    <property type="nucleotide sequence ID" value="NZ_AP024702.1"/>
</dbReference>
<evidence type="ECO:0000256" key="1">
    <source>
        <dbReference type="ARBA" id="ARBA00022801"/>
    </source>
</evidence>
<keyword evidence="1" id="KW-0378">Hydrolase</keyword>
<sequence>MRILHFILPFAFFVLPAAAERHLFILSGQSNMAGLKPEISFTPTVEEAFGKENVVVIKDAQGGQPIRRWFKAWKPAEGEGPEATGDLYDRMMTKVTAATKDQKFDTVTFVWMQGERDAKESHGSVYSASMRGLIDQLGKDLKRDDIHFVIGRLSDFDMDNKRYPHWTMVRDAQVAVAEADPKGAWVDTDDLNDKPVKEGEGTRDDLHYSGEGYKTLGKRFADSAIGLIRKPE</sequence>
<dbReference type="Pfam" id="PF03629">
    <property type="entry name" value="SASA"/>
    <property type="match status" value="1"/>
</dbReference>
<accession>A0ABN6H4D6</accession>
<dbReference type="EMBL" id="AP024702">
    <property type="protein sequence ID" value="BCX47852.1"/>
    <property type="molecule type" value="Genomic_DNA"/>
</dbReference>
<feature type="region of interest" description="Disordered" evidence="2">
    <location>
        <begin position="186"/>
        <end position="205"/>
    </location>
</feature>
<evidence type="ECO:0000259" key="3">
    <source>
        <dbReference type="Pfam" id="PF03629"/>
    </source>
</evidence>
<dbReference type="SUPFAM" id="SSF52266">
    <property type="entry name" value="SGNH hydrolase"/>
    <property type="match status" value="1"/>
</dbReference>
<organism evidence="4 5">
    <name type="scientific">Haloferula helveola</name>
    <dbReference type="NCBI Taxonomy" id="490095"/>
    <lineage>
        <taxon>Bacteria</taxon>
        <taxon>Pseudomonadati</taxon>
        <taxon>Verrucomicrobiota</taxon>
        <taxon>Verrucomicrobiia</taxon>
        <taxon>Verrucomicrobiales</taxon>
        <taxon>Verrucomicrobiaceae</taxon>
        <taxon>Haloferula</taxon>
    </lineage>
</organism>
<feature type="compositionally biased region" description="Basic and acidic residues" evidence="2">
    <location>
        <begin position="191"/>
        <end position="205"/>
    </location>
</feature>
<feature type="domain" description="Sialate O-acetylesterase" evidence="3">
    <location>
        <begin position="34"/>
        <end position="225"/>
    </location>
</feature>
<gene>
    <name evidence="4" type="ORF">HAHE_17600</name>
</gene>
<dbReference type="InterPro" id="IPR036514">
    <property type="entry name" value="SGNH_hydro_sf"/>
</dbReference>
<dbReference type="PANTHER" id="PTHR31988">
    <property type="entry name" value="ESTERASE, PUTATIVE (DUF303)-RELATED"/>
    <property type="match status" value="1"/>
</dbReference>
<name>A0ABN6H4D6_9BACT</name>
<dbReference type="Proteomes" id="UP001374893">
    <property type="component" value="Chromosome"/>
</dbReference>
<dbReference type="InterPro" id="IPR005181">
    <property type="entry name" value="SASA"/>
</dbReference>
<protein>
    <recommendedName>
        <fullName evidence="3">Sialate O-acetylesterase domain-containing protein</fullName>
    </recommendedName>
</protein>
<evidence type="ECO:0000313" key="4">
    <source>
        <dbReference type="EMBL" id="BCX47852.1"/>
    </source>
</evidence>
<evidence type="ECO:0000313" key="5">
    <source>
        <dbReference type="Proteomes" id="UP001374893"/>
    </source>
</evidence>
<evidence type="ECO:0000256" key="2">
    <source>
        <dbReference type="SAM" id="MobiDB-lite"/>
    </source>
</evidence>
<dbReference type="Gene3D" id="3.40.50.1110">
    <property type="entry name" value="SGNH hydrolase"/>
    <property type="match status" value="1"/>
</dbReference>
<proteinExistence type="predicted"/>